<accession>T1IM03</accession>
<feature type="compositionally biased region" description="Acidic residues" evidence="1">
    <location>
        <begin position="85"/>
        <end position="99"/>
    </location>
</feature>
<reference evidence="4" key="1">
    <citation type="submission" date="2011-05" db="EMBL/GenBank/DDBJ databases">
        <authorList>
            <person name="Richards S.R."/>
            <person name="Qu J."/>
            <person name="Jiang H."/>
            <person name="Jhangiani S.N."/>
            <person name="Agravi P."/>
            <person name="Goodspeed R."/>
            <person name="Gross S."/>
            <person name="Mandapat C."/>
            <person name="Jackson L."/>
            <person name="Mathew T."/>
            <person name="Pu L."/>
            <person name="Thornton R."/>
            <person name="Saada N."/>
            <person name="Wilczek-Boney K.B."/>
            <person name="Lee S."/>
            <person name="Kovar C."/>
            <person name="Wu Y."/>
            <person name="Scherer S.E."/>
            <person name="Worley K.C."/>
            <person name="Muzny D.M."/>
            <person name="Gibbs R."/>
        </authorList>
    </citation>
    <scope>NUCLEOTIDE SEQUENCE</scope>
    <source>
        <strain evidence="4">Brora</strain>
    </source>
</reference>
<dbReference type="AlphaFoldDB" id="T1IM03"/>
<dbReference type="EnsemblMetazoa" id="SMAR001995-RA">
    <property type="protein sequence ID" value="SMAR001995-PA"/>
    <property type="gene ID" value="SMAR001995"/>
</dbReference>
<dbReference type="Gene3D" id="3.30.890.10">
    <property type="entry name" value="Methyl-cpg-binding Protein 2, Chain A"/>
    <property type="match status" value="1"/>
</dbReference>
<feature type="domain" description="Retroviral polymerase SH3-like" evidence="2">
    <location>
        <begin position="2"/>
        <end position="40"/>
    </location>
</feature>
<feature type="region of interest" description="Disordered" evidence="1">
    <location>
        <begin position="150"/>
        <end position="180"/>
    </location>
</feature>
<sequence length="255" mass="28504">MGVLVGYAIGTRGYRVWDPESDRVIETKHVKIDETSIYRNFGNPQNTEHCQDPIGDNTLAWPRHVSDSSDDDSSDTEYSPPSESDLSDEEPFVDIDSSPEEVASPTPSPACIPQGSPTRPTRMEALPNAEVSSQVTPSTSILPRSILRQPVSGSPWATDPPQMGVSSAEDISDTESLPTPAQSLDLDALTEFKWRIVSSIYRNWRHEEHVRKRNPDEPKRINVYYYPTASRRLRSKGDVEDYCAEVGILLIYVLI</sequence>
<evidence type="ECO:0000259" key="2">
    <source>
        <dbReference type="Pfam" id="PF25597"/>
    </source>
</evidence>
<dbReference type="Proteomes" id="UP000014500">
    <property type="component" value="Unassembled WGS sequence"/>
</dbReference>
<proteinExistence type="predicted"/>
<evidence type="ECO:0000313" key="3">
    <source>
        <dbReference type="EnsemblMetazoa" id="SMAR001995-PA"/>
    </source>
</evidence>
<dbReference type="HOGENOM" id="CLU_1091157_0_0_1"/>
<dbReference type="STRING" id="126957.T1IM03"/>
<dbReference type="PhylomeDB" id="T1IM03"/>
<reference evidence="3" key="2">
    <citation type="submission" date="2015-02" db="UniProtKB">
        <authorList>
            <consortium name="EnsemblMetazoa"/>
        </authorList>
    </citation>
    <scope>IDENTIFICATION</scope>
</reference>
<dbReference type="InterPro" id="IPR057670">
    <property type="entry name" value="SH3_retrovirus"/>
</dbReference>
<dbReference type="EMBL" id="AFFK01016686">
    <property type="status" value="NOT_ANNOTATED_CDS"/>
    <property type="molecule type" value="Genomic_DNA"/>
</dbReference>
<evidence type="ECO:0000313" key="4">
    <source>
        <dbReference type="Proteomes" id="UP000014500"/>
    </source>
</evidence>
<keyword evidence="4" id="KW-1185">Reference proteome</keyword>
<dbReference type="Pfam" id="PF25597">
    <property type="entry name" value="SH3_retrovirus"/>
    <property type="match status" value="1"/>
</dbReference>
<protein>
    <recommendedName>
        <fullName evidence="2">Retroviral polymerase SH3-like domain-containing protein</fullName>
    </recommendedName>
</protein>
<evidence type="ECO:0000256" key="1">
    <source>
        <dbReference type="SAM" id="MobiDB-lite"/>
    </source>
</evidence>
<feature type="region of interest" description="Disordered" evidence="1">
    <location>
        <begin position="41"/>
        <end position="122"/>
    </location>
</feature>
<organism evidence="3 4">
    <name type="scientific">Strigamia maritima</name>
    <name type="common">European centipede</name>
    <name type="synonym">Geophilus maritimus</name>
    <dbReference type="NCBI Taxonomy" id="126957"/>
    <lineage>
        <taxon>Eukaryota</taxon>
        <taxon>Metazoa</taxon>
        <taxon>Ecdysozoa</taxon>
        <taxon>Arthropoda</taxon>
        <taxon>Myriapoda</taxon>
        <taxon>Chilopoda</taxon>
        <taxon>Pleurostigmophora</taxon>
        <taxon>Geophilomorpha</taxon>
        <taxon>Linotaeniidae</taxon>
        <taxon>Strigamia</taxon>
    </lineage>
</organism>
<name>T1IM03_STRMM</name>